<evidence type="ECO:0000259" key="5">
    <source>
        <dbReference type="Pfam" id="PF10451"/>
    </source>
</evidence>
<organism evidence="6 7">
    <name type="scientific">Hortaea werneckii</name>
    <name type="common">Black yeast</name>
    <name type="synonym">Cladosporium werneckii</name>
    <dbReference type="NCBI Taxonomy" id="91943"/>
    <lineage>
        <taxon>Eukaryota</taxon>
        <taxon>Fungi</taxon>
        <taxon>Dikarya</taxon>
        <taxon>Ascomycota</taxon>
        <taxon>Pezizomycotina</taxon>
        <taxon>Dothideomycetes</taxon>
        <taxon>Dothideomycetidae</taxon>
        <taxon>Mycosphaerellales</taxon>
        <taxon>Teratosphaeriaceae</taxon>
        <taxon>Hortaea</taxon>
    </lineage>
</organism>
<sequence>MHMHVMQTERGDYGGVKGLPKCYRHSRYDAVYRRSNGSELESFSLSAGQLRLQLQLQLSLVSTLWTLGRKSVAHALAPDWTARQQPEDPGSPNHVRRCLSATRLKVISFLRCEADRGVTVRSAFLPRQQLPGLAVMPNSQLAFTVRKSRADDATDDGRAMKQHGVAPPTISEATIHPRRYFDASPTFQHWNKVTCADVHALRSEPGFQGQGIYFHLNHPIQYIRVVGLLVDIQTVAGGKYTLLTLDDSSGECLVLKVKSRDLRQSNEEYPSNTEIDNVDVFVSQGDTTVLLNTAPLQIGDVLKAKGTVEFFRNKRQLDLKRLFLVPSTNAEAQAWSETAKWKRDVLSKPWLLTQDARDRIDKDILRQAQKERDHARRKQDWSRKVEEKRLRHDEKAEVKRKKLDAIYNAGALKGSNIISAPWE</sequence>
<feature type="domain" description="CST complex subunit Stn1 N-terminal" evidence="5">
    <location>
        <begin position="210"/>
        <end position="362"/>
    </location>
</feature>
<dbReference type="EMBL" id="QWIM01003000">
    <property type="protein sequence ID" value="RMY05350.1"/>
    <property type="molecule type" value="Genomic_DNA"/>
</dbReference>
<evidence type="ECO:0000313" key="7">
    <source>
        <dbReference type="Proteomes" id="UP000276864"/>
    </source>
</evidence>
<dbReference type="SUPFAM" id="SSF50249">
    <property type="entry name" value="Nucleic acid-binding proteins"/>
    <property type="match status" value="1"/>
</dbReference>
<evidence type="ECO:0000256" key="1">
    <source>
        <dbReference type="ARBA" id="ARBA00004574"/>
    </source>
</evidence>
<name>A0A3M6YQM5_HORWE</name>
<comment type="subcellular location">
    <subcellularLocation>
        <location evidence="1">Chromosome</location>
        <location evidence="1">Telomere</location>
    </subcellularLocation>
</comment>
<evidence type="ECO:0000256" key="4">
    <source>
        <dbReference type="SAM" id="MobiDB-lite"/>
    </source>
</evidence>
<dbReference type="Gene3D" id="2.40.50.140">
    <property type="entry name" value="Nucleic acid-binding proteins"/>
    <property type="match status" value="1"/>
</dbReference>
<proteinExistence type="predicted"/>
<dbReference type="CDD" id="cd03524">
    <property type="entry name" value="RPA2_OBF_family"/>
    <property type="match status" value="1"/>
</dbReference>
<dbReference type="GO" id="GO:0000781">
    <property type="term" value="C:chromosome, telomeric region"/>
    <property type="evidence" value="ECO:0007669"/>
    <property type="project" value="UniProtKB-SubCell"/>
</dbReference>
<evidence type="ECO:0000256" key="2">
    <source>
        <dbReference type="ARBA" id="ARBA00022454"/>
    </source>
</evidence>
<accession>A0A3M6YQM5</accession>
<dbReference type="InterPro" id="IPR012340">
    <property type="entry name" value="NA-bd_OB-fold"/>
</dbReference>
<protein>
    <recommendedName>
        <fullName evidence="5">CST complex subunit Stn1 N-terminal domain-containing protein</fullName>
    </recommendedName>
</protein>
<evidence type="ECO:0000313" key="6">
    <source>
        <dbReference type="EMBL" id="RMY05350.1"/>
    </source>
</evidence>
<keyword evidence="3" id="KW-0779">Telomere</keyword>
<dbReference type="AlphaFoldDB" id="A0A3M6YQM5"/>
<dbReference type="InterPro" id="IPR018856">
    <property type="entry name" value="Stn1_N"/>
</dbReference>
<gene>
    <name evidence="6" type="ORF">D0866_15211</name>
</gene>
<comment type="caution">
    <text evidence="6">The sequence shown here is derived from an EMBL/GenBank/DDBJ whole genome shotgun (WGS) entry which is preliminary data.</text>
</comment>
<reference evidence="6 7" key="1">
    <citation type="journal article" date="2018" name="BMC Genomics">
        <title>Genomic evidence for intraspecific hybridization in a clonal and extremely halotolerant yeast.</title>
        <authorList>
            <person name="Gostincar C."/>
            <person name="Stajich J.E."/>
            <person name="Zupancic J."/>
            <person name="Zalar P."/>
            <person name="Gunde-Cimerman N."/>
        </authorList>
    </citation>
    <scope>NUCLEOTIDE SEQUENCE [LARGE SCALE GENOMIC DNA]</scope>
    <source>
        <strain evidence="6 7">EXF-6651</strain>
    </source>
</reference>
<dbReference type="VEuPathDB" id="FungiDB:BTJ68_01158"/>
<keyword evidence="2" id="KW-0158">Chromosome</keyword>
<dbReference type="Pfam" id="PF10451">
    <property type="entry name" value="Stn1"/>
    <property type="match status" value="1"/>
</dbReference>
<evidence type="ECO:0000256" key="3">
    <source>
        <dbReference type="ARBA" id="ARBA00022895"/>
    </source>
</evidence>
<dbReference type="Proteomes" id="UP000276864">
    <property type="component" value="Unassembled WGS sequence"/>
</dbReference>
<feature type="region of interest" description="Disordered" evidence="4">
    <location>
        <begin position="371"/>
        <end position="393"/>
    </location>
</feature>